<dbReference type="RefSeq" id="WP_141467917.1">
    <property type="nucleotide sequence ID" value="NZ_FXYH01000001.1"/>
</dbReference>
<evidence type="ECO:0000313" key="2">
    <source>
        <dbReference type="Proteomes" id="UP000220836"/>
    </source>
</evidence>
<reference evidence="1 2" key="1">
    <citation type="submission" date="2017-05" db="EMBL/GenBank/DDBJ databases">
        <authorList>
            <person name="Song R."/>
            <person name="Chenine A.L."/>
            <person name="Ruprecht R.M."/>
        </authorList>
    </citation>
    <scope>NUCLEOTIDE SEQUENCE [LARGE SCALE GENOMIC DNA]</scope>
    <source>
        <strain evidence="1 2">CECT 8663</strain>
    </source>
</reference>
<protein>
    <submittedName>
        <fullName evidence="1">Uncharacterized protein</fullName>
    </submittedName>
</protein>
<accession>A0A238JQL7</accession>
<dbReference type="AlphaFoldDB" id="A0A238JQL7"/>
<keyword evidence="2" id="KW-1185">Reference proteome</keyword>
<dbReference type="Proteomes" id="UP000220836">
    <property type="component" value="Unassembled WGS sequence"/>
</dbReference>
<name>A0A238JQL7_9RHOB</name>
<dbReference type="OrthoDB" id="7876911at2"/>
<dbReference type="EMBL" id="FXYH01000001">
    <property type="protein sequence ID" value="SMX32951.1"/>
    <property type="molecule type" value="Genomic_DNA"/>
</dbReference>
<gene>
    <name evidence="1" type="ORF">PEV8663_00142</name>
</gene>
<organism evidence="1 2">
    <name type="scientific">Pelagimonas varians</name>
    <dbReference type="NCBI Taxonomy" id="696760"/>
    <lineage>
        <taxon>Bacteria</taxon>
        <taxon>Pseudomonadati</taxon>
        <taxon>Pseudomonadota</taxon>
        <taxon>Alphaproteobacteria</taxon>
        <taxon>Rhodobacterales</taxon>
        <taxon>Roseobacteraceae</taxon>
        <taxon>Pelagimonas</taxon>
    </lineage>
</organism>
<evidence type="ECO:0000313" key="1">
    <source>
        <dbReference type="EMBL" id="SMX32951.1"/>
    </source>
</evidence>
<proteinExistence type="predicted"/>
<sequence length="146" mass="15884">MDTPLPKTEIFPPAKSESAPGAFSAIRAKRARLDGMMACYDICNITPREIDALVDKMLAAGQPLDADMLMFSSFGERYRGHLCDITGQAADASSAADMMSVAKDQLGIAQRAEDARSVATWVTFIDFLDVIRARTLKYMGVEESLA</sequence>